<dbReference type="EMBL" id="JAAAUY010001165">
    <property type="protein sequence ID" value="KAF9324041.1"/>
    <property type="molecule type" value="Genomic_DNA"/>
</dbReference>
<reference evidence="2" key="1">
    <citation type="journal article" date="2020" name="Fungal Divers.">
        <title>Resolving the Mortierellaceae phylogeny through synthesis of multi-gene phylogenetics and phylogenomics.</title>
        <authorList>
            <person name="Vandepol N."/>
            <person name="Liber J."/>
            <person name="Desiro A."/>
            <person name="Na H."/>
            <person name="Kennedy M."/>
            <person name="Barry K."/>
            <person name="Grigoriev I.V."/>
            <person name="Miller A.N."/>
            <person name="O'Donnell K."/>
            <person name="Stajich J.E."/>
            <person name="Bonito G."/>
        </authorList>
    </citation>
    <scope>NUCLEOTIDE SEQUENCE</scope>
    <source>
        <strain evidence="2">NVP1</strain>
    </source>
</reference>
<feature type="signal peptide" evidence="1">
    <location>
        <begin position="1"/>
        <end position="21"/>
    </location>
</feature>
<proteinExistence type="predicted"/>
<gene>
    <name evidence="2" type="ORF">BG006_000911</name>
</gene>
<dbReference type="AlphaFoldDB" id="A0A9P5SDM7"/>
<evidence type="ECO:0000313" key="3">
    <source>
        <dbReference type="Proteomes" id="UP000696485"/>
    </source>
</evidence>
<feature type="chain" id="PRO_5040245518" evidence="1">
    <location>
        <begin position="22"/>
        <end position="117"/>
    </location>
</feature>
<accession>A0A9P5SDM7</accession>
<evidence type="ECO:0000256" key="1">
    <source>
        <dbReference type="SAM" id="SignalP"/>
    </source>
</evidence>
<dbReference type="Proteomes" id="UP000696485">
    <property type="component" value="Unassembled WGS sequence"/>
</dbReference>
<sequence>MVKTTSIIVLLSAVCAQVAFADNYCIGLWNNGGSLFNSLCHDTSSRVCYCLRNTQTATIEGFPGGDIKLFASSDCKGPFQSIESESKVNNAQWVNSVSFGRSGISSSGPYGCPNYYA</sequence>
<organism evidence="2 3">
    <name type="scientific">Podila minutissima</name>
    <dbReference type="NCBI Taxonomy" id="64525"/>
    <lineage>
        <taxon>Eukaryota</taxon>
        <taxon>Fungi</taxon>
        <taxon>Fungi incertae sedis</taxon>
        <taxon>Mucoromycota</taxon>
        <taxon>Mortierellomycotina</taxon>
        <taxon>Mortierellomycetes</taxon>
        <taxon>Mortierellales</taxon>
        <taxon>Mortierellaceae</taxon>
        <taxon>Podila</taxon>
    </lineage>
</organism>
<keyword evidence="1" id="KW-0732">Signal</keyword>
<comment type="caution">
    <text evidence="2">The sequence shown here is derived from an EMBL/GenBank/DDBJ whole genome shotgun (WGS) entry which is preliminary data.</text>
</comment>
<protein>
    <submittedName>
        <fullName evidence="2">Uncharacterized protein</fullName>
    </submittedName>
</protein>
<name>A0A9P5SDM7_9FUNG</name>
<evidence type="ECO:0000313" key="2">
    <source>
        <dbReference type="EMBL" id="KAF9324041.1"/>
    </source>
</evidence>
<keyword evidence="3" id="KW-1185">Reference proteome</keyword>